<organism evidence="1">
    <name type="scientific">Arundo donax</name>
    <name type="common">Giant reed</name>
    <name type="synonym">Donax arundinaceus</name>
    <dbReference type="NCBI Taxonomy" id="35708"/>
    <lineage>
        <taxon>Eukaryota</taxon>
        <taxon>Viridiplantae</taxon>
        <taxon>Streptophyta</taxon>
        <taxon>Embryophyta</taxon>
        <taxon>Tracheophyta</taxon>
        <taxon>Spermatophyta</taxon>
        <taxon>Magnoliopsida</taxon>
        <taxon>Liliopsida</taxon>
        <taxon>Poales</taxon>
        <taxon>Poaceae</taxon>
        <taxon>PACMAD clade</taxon>
        <taxon>Arundinoideae</taxon>
        <taxon>Arundineae</taxon>
        <taxon>Arundo</taxon>
    </lineage>
</organism>
<reference evidence="1" key="1">
    <citation type="submission" date="2014-09" db="EMBL/GenBank/DDBJ databases">
        <authorList>
            <person name="Magalhaes I.L.F."/>
            <person name="Oliveira U."/>
            <person name="Santos F.R."/>
            <person name="Vidigal T.H.D.A."/>
            <person name="Brescovit A.D."/>
            <person name="Santos A.J."/>
        </authorList>
    </citation>
    <scope>NUCLEOTIDE SEQUENCE</scope>
    <source>
        <tissue evidence="1">Shoot tissue taken approximately 20 cm above the soil surface</tissue>
    </source>
</reference>
<evidence type="ECO:0000313" key="1">
    <source>
        <dbReference type="EMBL" id="JAD62831.1"/>
    </source>
</evidence>
<reference evidence="1" key="2">
    <citation type="journal article" date="2015" name="Data Brief">
        <title>Shoot transcriptome of the giant reed, Arundo donax.</title>
        <authorList>
            <person name="Barrero R.A."/>
            <person name="Guerrero F.D."/>
            <person name="Moolhuijzen P."/>
            <person name="Goolsby J.A."/>
            <person name="Tidwell J."/>
            <person name="Bellgard S.E."/>
            <person name="Bellgard M.I."/>
        </authorList>
    </citation>
    <scope>NUCLEOTIDE SEQUENCE</scope>
    <source>
        <tissue evidence="1">Shoot tissue taken approximately 20 cm above the soil surface</tissue>
    </source>
</reference>
<accession>A0A0A9BHI8</accession>
<proteinExistence type="predicted"/>
<sequence>MSMYPKGCPSPRC</sequence>
<name>A0A0A9BHI8_ARUDO</name>
<dbReference type="EMBL" id="GBRH01235064">
    <property type="protein sequence ID" value="JAD62831.1"/>
    <property type="molecule type" value="Transcribed_RNA"/>
</dbReference>
<protein>
    <submittedName>
        <fullName evidence="1">Uncharacterized protein</fullName>
    </submittedName>
</protein>